<dbReference type="SUPFAM" id="SSF64076">
    <property type="entry name" value="MTH938-like"/>
    <property type="match status" value="1"/>
</dbReference>
<sequence length="188" mass="21353">MFIAQKKATTCRLLRLFSTSFTSFGVSAGKQFQGADIGHHLNDYDLFATLDRPENNIEMISKDAVIFSNMQVIRSPNKQKEPIGALLLNNQIFEVNLKKCHFTDNDLVFHMDPEISELFRIIYPKPELLVVGLGKKTRLVSKSTRDSFNKLGIRLETSDTRYSALNYDMLATERTPTLVAALILPPNW</sequence>
<dbReference type="InterPro" id="IPR007523">
    <property type="entry name" value="NDUFAF3/AAMDC"/>
</dbReference>
<evidence type="ECO:0000313" key="1">
    <source>
        <dbReference type="EMBL" id="VEU19700.1"/>
    </source>
</evidence>
<dbReference type="Pfam" id="PF04430">
    <property type="entry name" value="DUF498"/>
    <property type="match status" value="1"/>
</dbReference>
<dbReference type="InParanoid" id="A0A448YFK6"/>
<dbReference type="PANTHER" id="PTHR21192:SF2">
    <property type="entry name" value="NADH DEHYDROGENASE [UBIQUINONE] 1 ALPHA SUBCOMPLEX ASSEMBLY FACTOR 3"/>
    <property type="match status" value="1"/>
</dbReference>
<reference evidence="1 2" key="1">
    <citation type="submission" date="2018-12" db="EMBL/GenBank/DDBJ databases">
        <authorList>
            <person name="Tiukova I."/>
            <person name="Dainat J."/>
        </authorList>
    </citation>
    <scope>NUCLEOTIDE SEQUENCE [LARGE SCALE GENOMIC DNA]</scope>
</reference>
<evidence type="ECO:0000313" key="2">
    <source>
        <dbReference type="Proteomes" id="UP000290900"/>
    </source>
</evidence>
<dbReference type="STRING" id="13370.A0A448YFK6"/>
<gene>
    <name evidence="1" type="ORF">BRENAR_LOCUS437</name>
</gene>
<dbReference type="PANTHER" id="PTHR21192">
    <property type="entry name" value="NUCLEAR PROTEIN E3-3"/>
    <property type="match status" value="1"/>
</dbReference>
<protein>
    <submittedName>
        <fullName evidence="1">DEKNAAC100100</fullName>
    </submittedName>
</protein>
<dbReference type="AlphaFoldDB" id="A0A448YFK6"/>
<dbReference type="Proteomes" id="UP000290900">
    <property type="component" value="Unassembled WGS sequence"/>
</dbReference>
<keyword evidence="2" id="KW-1185">Reference proteome</keyword>
<name>A0A448YFK6_BRENA</name>
<dbReference type="OrthoDB" id="20681at2759"/>
<dbReference type="GO" id="GO:0005743">
    <property type="term" value="C:mitochondrial inner membrane"/>
    <property type="evidence" value="ECO:0007669"/>
    <property type="project" value="TreeGrafter"/>
</dbReference>
<dbReference type="GO" id="GO:0032981">
    <property type="term" value="P:mitochondrial respiratory chain complex I assembly"/>
    <property type="evidence" value="ECO:0007669"/>
    <property type="project" value="TreeGrafter"/>
</dbReference>
<dbReference type="Gene3D" id="3.40.1230.10">
    <property type="entry name" value="MTH938-like"/>
    <property type="match status" value="1"/>
</dbReference>
<dbReference type="EMBL" id="CAACVR010000001">
    <property type="protein sequence ID" value="VEU19700.1"/>
    <property type="molecule type" value="Genomic_DNA"/>
</dbReference>
<accession>A0A448YFK6</accession>
<proteinExistence type="predicted"/>
<dbReference type="InterPro" id="IPR036748">
    <property type="entry name" value="MTH938-like_sf"/>
</dbReference>
<organism evidence="1 2">
    <name type="scientific">Brettanomyces naardenensis</name>
    <name type="common">Yeast</name>
    <dbReference type="NCBI Taxonomy" id="13370"/>
    <lineage>
        <taxon>Eukaryota</taxon>
        <taxon>Fungi</taxon>
        <taxon>Dikarya</taxon>
        <taxon>Ascomycota</taxon>
        <taxon>Saccharomycotina</taxon>
        <taxon>Pichiomycetes</taxon>
        <taxon>Pichiales</taxon>
        <taxon>Pichiaceae</taxon>
        <taxon>Brettanomyces</taxon>
    </lineage>
</organism>